<comment type="caution">
    <text evidence="1">The sequence shown here is derived from an EMBL/GenBank/DDBJ whole genome shotgun (WGS) entry which is preliminary data.</text>
</comment>
<organism evidence="1 2">
    <name type="scientific">Arctium lappa</name>
    <name type="common">Greater burdock</name>
    <name type="synonym">Lappa major</name>
    <dbReference type="NCBI Taxonomy" id="4217"/>
    <lineage>
        <taxon>Eukaryota</taxon>
        <taxon>Viridiplantae</taxon>
        <taxon>Streptophyta</taxon>
        <taxon>Embryophyta</taxon>
        <taxon>Tracheophyta</taxon>
        <taxon>Spermatophyta</taxon>
        <taxon>Magnoliopsida</taxon>
        <taxon>eudicotyledons</taxon>
        <taxon>Gunneridae</taxon>
        <taxon>Pentapetalae</taxon>
        <taxon>asterids</taxon>
        <taxon>campanulids</taxon>
        <taxon>Asterales</taxon>
        <taxon>Asteraceae</taxon>
        <taxon>Carduoideae</taxon>
        <taxon>Cardueae</taxon>
        <taxon>Arctiinae</taxon>
        <taxon>Arctium</taxon>
    </lineage>
</organism>
<evidence type="ECO:0000313" key="2">
    <source>
        <dbReference type="Proteomes" id="UP001055879"/>
    </source>
</evidence>
<gene>
    <name evidence="1" type="ORF">L6452_23945</name>
</gene>
<keyword evidence="2" id="KW-1185">Reference proteome</keyword>
<protein>
    <submittedName>
        <fullName evidence="1">Uncharacterized protein</fullName>
    </submittedName>
</protein>
<accession>A0ACB9A962</accession>
<reference evidence="2" key="1">
    <citation type="journal article" date="2022" name="Mol. Ecol. Resour.">
        <title>The genomes of chicory, endive, great burdock and yacon provide insights into Asteraceae palaeo-polyploidization history and plant inulin production.</title>
        <authorList>
            <person name="Fan W."/>
            <person name="Wang S."/>
            <person name="Wang H."/>
            <person name="Wang A."/>
            <person name="Jiang F."/>
            <person name="Liu H."/>
            <person name="Zhao H."/>
            <person name="Xu D."/>
            <person name="Zhang Y."/>
        </authorList>
    </citation>
    <scope>NUCLEOTIDE SEQUENCE [LARGE SCALE GENOMIC DNA]</scope>
    <source>
        <strain evidence="2">cv. Niubang</strain>
    </source>
</reference>
<evidence type="ECO:0000313" key="1">
    <source>
        <dbReference type="EMBL" id="KAI3706306.1"/>
    </source>
</evidence>
<proteinExistence type="predicted"/>
<reference evidence="1 2" key="2">
    <citation type="journal article" date="2022" name="Mol. Ecol. Resour.">
        <title>The genomes of chicory, endive, great burdock and yacon provide insights into Asteraceae paleo-polyploidization history and plant inulin production.</title>
        <authorList>
            <person name="Fan W."/>
            <person name="Wang S."/>
            <person name="Wang H."/>
            <person name="Wang A."/>
            <person name="Jiang F."/>
            <person name="Liu H."/>
            <person name="Zhao H."/>
            <person name="Xu D."/>
            <person name="Zhang Y."/>
        </authorList>
    </citation>
    <scope>NUCLEOTIDE SEQUENCE [LARGE SCALE GENOMIC DNA]</scope>
    <source>
        <strain evidence="2">cv. Niubang</strain>
    </source>
</reference>
<dbReference type="EMBL" id="CM042054">
    <property type="protein sequence ID" value="KAI3706306.1"/>
    <property type="molecule type" value="Genomic_DNA"/>
</dbReference>
<sequence length="106" mass="11609">MGECMVANCSFEEWFSGGVLVIIMYMLTMFIEMRNIYSSDFIINHSSFMEAMKMMKLFAVMVVMMMAVSAVSAADAPAPSPTSDATTVFIPTAIASLSALVFAFLF</sequence>
<dbReference type="Proteomes" id="UP001055879">
    <property type="component" value="Linkage Group LG08"/>
</dbReference>
<name>A0ACB9A962_ARCLA</name>